<evidence type="ECO:0000256" key="1">
    <source>
        <dbReference type="SAM" id="Phobius"/>
    </source>
</evidence>
<keyword evidence="1" id="KW-1133">Transmembrane helix</keyword>
<dbReference type="Proteomes" id="UP000196027">
    <property type="component" value="Chromosome"/>
</dbReference>
<dbReference type="GO" id="GO:0070573">
    <property type="term" value="F:metallodipeptidase activity"/>
    <property type="evidence" value="ECO:0007669"/>
    <property type="project" value="InterPro"/>
</dbReference>
<keyword evidence="1" id="KW-0472">Membrane</keyword>
<organism evidence="2 3">
    <name type="scientific">Oleiphilus messinensis</name>
    <dbReference type="NCBI Taxonomy" id="141451"/>
    <lineage>
        <taxon>Bacteria</taxon>
        <taxon>Pseudomonadati</taxon>
        <taxon>Pseudomonadota</taxon>
        <taxon>Gammaproteobacteria</taxon>
        <taxon>Oceanospirillales</taxon>
        <taxon>Oleiphilaceae</taxon>
        <taxon>Oleiphilus</taxon>
    </lineage>
</organism>
<evidence type="ECO:0000313" key="3">
    <source>
        <dbReference type="Proteomes" id="UP000196027"/>
    </source>
</evidence>
<dbReference type="PANTHER" id="PTHR10443">
    <property type="entry name" value="MICROSOMAL DIPEPTIDASE"/>
    <property type="match status" value="1"/>
</dbReference>
<name>A0A1Y0I9C2_9GAMM</name>
<keyword evidence="1" id="KW-0812">Transmembrane</keyword>
<dbReference type="KEGG" id="ome:OLMES_2012"/>
<protein>
    <submittedName>
        <fullName evidence="2">Zn-dependent dipeptidase</fullName>
    </submittedName>
</protein>
<dbReference type="RefSeq" id="WP_087461114.1">
    <property type="nucleotide sequence ID" value="NZ_CP021425.1"/>
</dbReference>
<dbReference type="PANTHER" id="PTHR10443:SF12">
    <property type="entry name" value="DIPEPTIDASE"/>
    <property type="match status" value="1"/>
</dbReference>
<dbReference type="InterPro" id="IPR008257">
    <property type="entry name" value="Pept_M19"/>
</dbReference>
<sequence length="388" mass="42276">MLKKFLMIVLVIVGLCAVVFFGFVPEFLDDRMNRHIANERVLPTPDVQAMHQQLFVSDLHNDALLWGRDLRKRNAIGLTDIPRLQDGNMALQGFSVVTKTPFGLNIERNDDKSDMIFWGGMAQAWPVAALGSLLQRALMMAEKLETLSRHDPAVYFVKSRADLSEFIAQRQRNPKLVAGWLTLEGAQALEGNLDNLEKLYAAGYRMIAPTHFFDTAISGSAHGINKGGLTELGRKWVAEMEARFMIIDLAHASHATIDDVLAMARRPVIVSHTGVKGTCANNRNLSDEHIKAIASGGGIIGIGFWPTAVCGESVSDIARAIIYTAELVGAEHVALGSDFDGAVASPVDGSQLSHLTEALLNAGMSQADLARVMGENLKQFLLDQLPHG</sequence>
<dbReference type="InterPro" id="IPR032466">
    <property type="entry name" value="Metal_Hydrolase"/>
</dbReference>
<reference evidence="2 3" key="1">
    <citation type="submission" date="2017-05" db="EMBL/GenBank/DDBJ databases">
        <title>Genomic insights into alkan degradation activity of Oleiphilus messinensis.</title>
        <authorList>
            <person name="Kozyavkin S.A."/>
            <person name="Slesarev A.I."/>
            <person name="Golyshin P.N."/>
            <person name="Korzhenkov A."/>
            <person name="Golyshina O.N."/>
            <person name="Toshchakov S.V."/>
        </authorList>
    </citation>
    <scope>NUCLEOTIDE SEQUENCE [LARGE SCALE GENOMIC DNA]</scope>
    <source>
        <strain evidence="2 3">ME102</strain>
    </source>
</reference>
<dbReference type="GO" id="GO:0006508">
    <property type="term" value="P:proteolysis"/>
    <property type="evidence" value="ECO:0007669"/>
    <property type="project" value="InterPro"/>
</dbReference>
<dbReference type="Pfam" id="PF01244">
    <property type="entry name" value="Peptidase_M19"/>
    <property type="match status" value="1"/>
</dbReference>
<dbReference type="Gene3D" id="3.20.20.140">
    <property type="entry name" value="Metal-dependent hydrolases"/>
    <property type="match status" value="1"/>
</dbReference>
<keyword evidence="3" id="KW-1185">Reference proteome</keyword>
<proteinExistence type="predicted"/>
<accession>A0A1Y0I9C2</accession>
<evidence type="ECO:0000313" key="2">
    <source>
        <dbReference type="EMBL" id="ARU56085.1"/>
    </source>
</evidence>
<dbReference type="PROSITE" id="PS51365">
    <property type="entry name" value="RENAL_DIPEPTIDASE_2"/>
    <property type="match status" value="1"/>
</dbReference>
<dbReference type="OrthoDB" id="9804920at2"/>
<gene>
    <name evidence="2" type="ORF">OLMES_2012</name>
</gene>
<dbReference type="AlphaFoldDB" id="A0A1Y0I9C2"/>
<dbReference type="EMBL" id="CP021425">
    <property type="protein sequence ID" value="ARU56085.1"/>
    <property type="molecule type" value="Genomic_DNA"/>
</dbReference>
<feature type="transmembrane region" description="Helical" evidence="1">
    <location>
        <begin position="5"/>
        <end position="24"/>
    </location>
</feature>
<dbReference type="SUPFAM" id="SSF51556">
    <property type="entry name" value="Metallo-dependent hydrolases"/>
    <property type="match status" value="1"/>
</dbReference>